<dbReference type="PANTHER" id="PTHR10009">
    <property type="entry name" value="PROTEIN YELLOW-RELATED"/>
    <property type="match status" value="1"/>
</dbReference>
<dbReference type="Gene3D" id="2.120.10.30">
    <property type="entry name" value="TolB, C-terminal domain"/>
    <property type="match status" value="1"/>
</dbReference>
<feature type="signal peptide" evidence="4">
    <location>
        <begin position="1"/>
        <end position="26"/>
    </location>
</feature>
<evidence type="ECO:0000256" key="4">
    <source>
        <dbReference type="SAM" id="SignalP"/>
    </source>
</evidence>
<evidence type="ECO:0008006" key="7">
    <source>
        <dbReference type="Google" id="ProtNLM"/>
    </source>
</evidence>
<dbReference type="InParanoid" id="A0A0L0HTC0"/>
<dbReference type="OMA" id="HDPRILW"/>
<evidence type="ECO:0000256" key="3">
    <source>
        <dbReference type="ARBA" id="ARBA00022525"/>
    </source>
</evidence>
<reference evidence="5 6" key="1">
    <citation type="submission" date="2009-08" db="EMBL/GenBank/DDBJ databases">
        <title>The Genome Sequence of Spizellomyces punctatus strain DAOM BR117.</title>
        <authorList>
            <consortium name="The Broad Institute Genome Sequencing Platform"/>
            <person name="Russ C."/>
            <person name="Cuomo C."/>
            <person name="Shea T."/>
            <person name="Young S.K."/>
            <person name="Zeng Q."/>
            <person name="Koehrsen M."/>
            <person name="Haas B."/>
            <person name="Borodovsky M."/>
            <person name="Guigo R."/>
            <person name="Alvarado L."/>
            <person name="Berlin A."/>
            <person name="Bochicchio J."/>
            <person name="Borenstein D."/>
            <person name="Chapman S."/>
            <person name="Chen Z."/>
            <person name="Engels R."/>
            <person name="Freedman E."/>
            <person name="Gellesch M."/>
            <person name="Goldberg J."/>
            <person name="Griggs A."/>
            <person name="Gujja S."/>
            <person name="Heiman D."/>
            <person name="Hepburn T."/>
            <person name="Howarth C."/>
            <person name="Jen D."/>
            <person name="Larson L."/>
            <person name="Lewis B."/>
            <person name="Mehta T."/>
            <person name="Park D."/>
            <person name="Pearson M."/>
            <person name="Roberts A."/>
            <person name="Saif S."/>
            <person name="Shenoy N."/>
            <person name="Sisk P."/>
            <person name="Stolte C."/>
            <person name="Sykes S."/>
            <person name="Thomson T."/>
            <person name="Walk T."/>
            <person name="White J."/>
            <person name="Yandava C."/>
            <person name="Burger G."/>
            <person name="Gray M.W."/>
            <person name="Holland P.W.H."/>
            <person name="King N."/>
            <person name="Lang F.B.F."/>
            <person name="Roger A.J."/>
            <person name="Ruiz-Trillo I."/>
            <person name="Lander E."/>
            <person name="Nusbaum C."/>
        </authorList>
    </citation>
    <scope>NUCLEOTIDE SEQUENCE [LARGE SCALE GENOMIC DNA]</scope>
    <source>
        <strain evidence="5 6">DAOM BR117</strain>
    </source>
</reference>
<sequence>MFTMSRLGFLPLTVFLWYSWVQTLGAFPLQIRQNKSEYPGSVDNGTYGPALQTEFLFHKQMPTGVTVSQKGRIFVNYPYWSDDIVFTVAELKDGKEVPFPNSVVNWKVGPSSWNQSNQAEYFVSVQSVVIDPHDNLWILDTGRPVVNGTMLDATYGGPKLVCVDLKNDTIIKTIVFPMNDTIFPKSYLNDVRFDLRILTEGVAYITDSSDEGYTGIVVVDLDSGESWRRLHMHSSTRPTPRFVLSVAGLPIRLQPEPSEPPGYITTGSDGITLSADGLRLFYCPLASRRLFSVDARIMAAPNANDNDTILTVTAHGEKGGTSDGLESDDQGNIYISNQDQNAIFRGRYQNNTLIIEPFVRDPRIQWADTLSVGFDHRLYFTSNQLHLQAKYWGGRDLRKPPYALYSVPLEHNVGRVNLTCVSTGLVECSGSMRQRQCRC</sequence>
<protein>
    <recommendedName>
        <fullName evidence="7">Major royal jelly protein</fullName>
    </recommendedName>
</protein>
<evidence type="ECO:0000313" key="5">
    <source>
        <dbReference type="EMBL" id="KND04352.1"/>
    </source>
</evidence>
<evidence type="ECO:0000313" key="6">
    <source>
        <dbReference type="Proteomes" id="UP000053201"/>
    </source>
</evidence>
<name>A0A0L0HTC0_SPIPD</name>
<proteinExistence type="inferred from homology"/>
<evidence type="ECO:0000256" key="1">
    <source>
        <dbReference type="ARBA" id="ARBA00004613"/>
    </source>
</evidence>
<dbReference type="SUPFAM" id="SSF101898">
    <property type="entry name" value="NHL repeat"/>
    <property type="match status" value="1"/>
</dbReference>
<gene>
    <name evidence="5" type="ORF">SPPG_00082</name>
</gene>
<dbReference type="GeneID" id="27683834"/>
<dbReference type="PANTHER" id="PTHR10009:SF18">
    <property type="entry name" value="PROTEIN YELLOW-LIKE PROTEIN"/>
    <property type="match status" value="1"/>
</dbReference>
<evidence type="ECO:0000256" key="2">
    <source>
        <dbReference type="ARBA" id="ARBA00009127"/>
    </source>
</evidence>
<keyword evidence="3" id="KW-0964">Secreted</keyword>
<accession>A0A0L0HTC0</accession>
<dbReference type="OrthoDB" id="7776143at2759"/>
<dbReference type="RefSeq" id="XP_016612391.1">
    <property type="nucleotide sequence ID" value="XM_016748418.1"/>
</dbReference>
<dbReference type="AlphaFoldDB" id="A0A0L0HTC0"/>
<dbReference type="eggNOG" id="ENOG502QS0T">
    <property type="taxonomic scope" value="Eukaryota"/>
</dbReference>
<dbReference type="Proteomes" id="UP000053201">
    <property type="component" value="Unassembled WGS sequence"/>
</dbReference>
<feature type="chain" id="PRO_5005540075" description="Major royal jelly protein" evidence="4">
    <location>
        <begin position="27"/>
        <end position="439"/>
    </location>
</feature>
<dbReference type="InterPro" id="IPR011042">
    <property type="entry name" value="6-blade_b-propeller_TolB-like"/>
</dbReference>
<dbReference type="Pfam" id="PF03022">
    <property type="entry name" value="MRJP"/>
    <property type="match status" value="1"/>
</dbReference>
<keyword evidence="4" id="KW-0732">Signal</keyword>
<dbReference type="VEuPathDB" id="FungiDB:SPPG_00082"/>
<organism evidence="5 6">
    <name type="scientific">Spizellomyces punctatus (strain DAOM BR117)</name>
    <dbReference type="NCBI Taxonomy" id="645134"/>
    <lineage>
        <taxon>Eukaryota</taxon>
        <taxon>Fungi</taxon>
        <taxon>Fungi incertae sedis</taxon>
        <taxon>Chytridiomycota</taxon>
        <taxon>Chytridiomycota incertae sedis</taxon>
        <taxon>Chytridiomycetes</taxon>
        <taxon>Spizellomycetales</taxon>
        <taxon>Spizellomycetaceae</taxon>
        <taxon>Spizellomyces</taxon>
    </lineage>
</organism>
<keyword evidence="6" id="KW-1185">Reference proteome</keyword>
<comment type="subcellular location">
    <subcellularLocation>
        <location evidence="1">Secreted</location>
    </subcellularLocation>
</comment>
<dbReference type="InterPro" id="IPR017996">
    <property type="entry name" value="MRJP/yellow-related"/>
</dbReference>
<comment type="similarity">
    <text evidence="2">Belongs to the major royal jelly protein family.</text>
</comment>
<dbReference type="STRING" id="645134.A0A0L0HTC0"/>
<dbReference type="GO" id="GO:0005576">
    <property type="term" value="C:extracellular region"/>
    <property type="evidence" value="ECO:0007669"/>
    <property type="project" value="UniProtKB-SubCell"/>
</dbReference>
<dbReference type="EMBL" id="KQ257450">
    <property type="protein sequence ID" value="KND04352.1"/>
    <property type="molecule type" value="Genomic_DNA"/>
</dbReference>